<feature type="region of interest" description="C-terminal hotdog fold" evidence="8">
    <location>
        <begin position="2099"/>
        <end position="2247"/>
    </location>
</feature>
<dbReference type="Gene3D" id="1.10.1200.10">
    <property type="entry name" value="ACP-like"/>
    <property type="match status" value="2"/>
</dbReference>
<dbReference type="SUPFAM" id="SSF55048">
    <property type="entry name" value="Probable ACP-binding domain of malonyl-CoA ACP transacylase"/>
    <property type="match status" value="2"/>
</dbReference>
<proteinExistence type="predicted"/>
<dbReference type="PROSITE" id="PS51257">
    <property type="entry name" value="PROKAR_LIPOPROTEIN"/>
    <property type="match status" value="1"/>
</dbReference>
<feature type="region of interest" description="Disordered" evidence="9">
    <location>
        <begin position="430"/>
        <end position="487"/>
    </location>
</feature>
<keyword evidence="7" id="KW-0012">Acyltransferase</keyword>
<dbReference type="SMART" id="SM00825">
    <property type="entry name" value="PKS_KS"/>
    <property type="match status" value="2"/>
</dbReference>
<reference evidence="13 14" key="1">
    <citation type="submission" date="2024-06" db="EMBL/GenBank/DDBJ databases">
        <title>The Natural Products Discovery Center: Release of the First 8490 Sequenced Strains for Exploring Actinobacteria Biosynthetic Diversity.</title>
        <authorList>
            <person name="Kalkreuter E."/>
            <person name="Kautsar S.A."/>
            <person name="Yang D."/>
            <person name="Bader C.D."/>
            <person name="Teijaro C.N."/>
            <person name="Fluegel L."/>
            <person name="Davis C.M."/>
            <person name="Simpson J.R."/>
            <person name="Lauterbach L."/>
            <person name="Steele A.D."/>
            <person name="Gui C."/>
            <person name="Meng S."/>
            <person name="Li G."/>
            <person name="Viehrig K."/>
            <person name="Ye F."/>
            <person name="Su P."/>
            <person name="Kiefer A.F."/>
            <person name="Nichols A."/>
            <person name="Cepeda A.J."/>
            <person name="Yan W."/>
            <person name="Fan B."/>
            <person name="Jiang Y."/>
            <person name="Adhikari A."/>
            <person name="Zheng C.-J."/>
            <person name="Schuster L."/>
            <person name="Cowan T.M."/>
            <person name="Smanski M.J."/>
            <person name="Chevrette M.G."/>
            <person name="De Carvalho L.P.S."/>
            <person name="Shen B."/>
        </authorList>
    </citation>
    <scope>NUCLEOTIDE SEQUENCE [LARGE SCALE GENOMIC DNA]</scope>
    <source>
        <strain evidence="13 14">NPDC020594</strain>
    </source>
</reference>
<evidence type="ECO:0000256" key="4">
    <source>
        <dbReference type="ARBA" id="ARBA00022679"/>
    </source>
</evidence>
<evidence type="ECO:0000259" key="10">
    <source>
        <dbReference type="PROSITE" id="PS50075"/>
    </source>
</evidence>
<dbReference type="SMART" id="SM00822">
    <property type="entry name" value="PKS_KR"/>
    <property type="match status" value="1"/>
</dbReference>
<dbReference type="InterPro" id="IPR018201">
    <property type="entry name" value="Ketoacyl_synth_AS"/>
</dbReference>
<dbReference type="Pfam" id="PF21089">
    <property type="entry name" value="PKS_DH_N"/>
    <property type="match status" value="1"/>
</dbReference>
<feature type="region of interest" description="Disordered" evidence="9">
    <location>
        <begin position="1491"/>
        <end position="1516"/>
    </location>
</feature>
<feature type="domain" description="PKS/mFAS DH" evidence="12">
    <location>
        <begin position="1963"/>
        <end position="2247"/>
    </location>
</feature>
<dbReference type="InterPro" id="IPR057326">
    <property type="entry name" value="KR_dom"/>
</dbReference>
<feature type="compositionally biased region" description="Low complexity" evidence="9">
    <location>
        <begin position="447"/>
        <end position="465"/>
    </location>
</feature>
<evidence type="ECO:0000256" key="6">
    <source>
        <dbReference type="ARBA" id="ARBA00023268"/>
    </source>
</evidence>
<comment type="caution">
    <text evidence="13">The sequence shown here is derived from an EMBL/GenBank/DDBJ whole genome shotgun (WGS) entry which is preliminary data.</text>
</comment>
<dbReference type="SMART" id="SM00826">
    <property type="entry name" value="PKS_DH"/>
    <property type="match status" value="1"/>
</dbReference>
<dbReference type="InterPro" id="IPR020807">
    <property type="entry name" value="PKS_DH"/>
</dbReference>
<feature type="active site" description="Proton donor; for dehydratase activity" evidence="8">
    <location>
        <position position="2160"/>
    </location>
</feature>
<feature type="compositionally biased region" description="Basic and acidic residues" evidence="9">
    <location>
        <begin position="2462"/>
        <end position="2472"/>
    </location>
</feature>
<protein>
    <submittedName>
        <fullName evidence="13">SDR family NAD(P)-dependent oxidoreductase</fullName>
    </submittedName>
</protein>
<dbReference type="InterPro" id="IPR032821">
    <property type="entry name" value="PKS_assoc"/>
</dbReference>
<evidence type="ECO:0000256" key="2">
    <source>
        <dbReference type="ARBA" id="ARBA00022450"/>
    </source>
</evidence>
<dbReference type="InterPro" id="IPR006162">
    <property type="entry name" value="Ppantetheine_attach_site"/>
</dbReference>
<dbReference type="Pfam" id="PF02801">
    <property type="entry name" value="Ketoacyl-synt_C"/>
    <property type="match status" value="2"/>
</dbReference>
<dbReference type="InterPro" id="IPR009081">
    <property type="entry name" value="PP-bd_ACP"/>
</dbReference>
<dbReference type="Pfam" id="PF14765">
    <property type="entry name" value="PS-DH"/>
    <property type="match status" value="1"/>
</dbReference>
<dbReference type="Pfam" id="PF16197">
    <property type="entry name" value="KAsynt_C_assoc"/>
    <property type="match status" value="2"/>
</dbReference>
<dbReference type="SUPFAM" id="SSF53901">
    <property type="entry name" value="Thiolase-like"/>
    <property type="match status" value="3"/>
</dbReference>
<feature type="domain" description="Carrier" evidence="10">
    <location>
        <begin position="2766"/>
        <end position="2841"/>
    </location>
</feature>
<dbReference type="Pfam" id="PF00698">
    <property type="entry name" value="Acyl_transf_1"/>
    <property type="match status" value="2"/>
</dbReference>
<dbReference type="InterPro" id="IPR016036">
    <property type="entry name" value="Malonyl_transacylase_ACP-bd"/>
</dbReference>
<dbReference type="InterPro" id="IPR049900">
    <property type="entry name" value="PKS_mFAS_DH"/>
</dbReference>
<evidence type="ECO:0000256" key="8">
    <source>
        <dbReference type="PROSITE-ProRule" id="PRU01363"/>
    </source>
</evidence>
<dbReference type="Gene3D" id="3.40.50.720">
    <property type="entry name" value="NAD(P)-binding Rossmann-like Domain"/>
    <property type="match status" value="1"/>
</dbReference>
<feature type="non-terminal residue" evidence="13">
    <location>
        <position position="3049"/>
    </location>
</feature>
<evidence type="ECO:0000259" key="12">
    <source>
        <dbReference type="PROSITE" id="PS52019"/>
    </source>
</evidence>
<accession>A0ABV3AME9</accession>
<feature type="active site" description="Proton acceptor; for dehydratase activity" evidence="8">
    <location>
        <position position="1995"/>
    </location>
</feature>
<keyword evidence="14" id="KW-1185">Reference proteome</keyword>
<feature type="domain" description="Carrier" evidence="10">
    <location>
        <begin position="969"/>
        <end position="1044"/>
    </location>
</feature>
<feature type="domain" description="Ketosynthase family 3 (KS3)" evidence="11">
    <location>
        <begin position="6"/>
        <end position="418"/>
    </location>
</feature>
<dbReference type="InterPro" id="IPR016039">
    <property type="entry name" value="Thiolase-like"/>
</dbReference>
<dbReference type="InterPro" id="IPR014043">
    <property type="entry name" value="Acyl_transferase_dom"/>
</dbReference>
<evidence type="ECO:0000313" key="13">
    <source>
        <dbReference type="EMBL" id="MEU5713123.1"/>
    </source>
</evidence>
<dbReference type="SUPFAM" id="SSF52151">
    <property type="entry name" value="FabD/lysophospholipase-like"/>
    <property type="match status" value="2"/>
</dbReference>
<feature type="compositionally biased region" description="Low complexity" evidence="9">
    <location>
        <begin position="2410"/>
        <end position="2421"/>
    </location>
</feature>
<evidence type="ECO:0000259" key="11">
    <source>
        <dbReference type="PROSITE" id="PS52004"/>
    </source>
</evidence>
<feature type="domain" description="Ketosynthase family 3 (KS3)" evidence="11">
    <location>
        <begin position="1063"/>
        <end position="1489"/>
    </location>
</feature>
<dbReference type="InterPro" id="IPR014031">
    <property type="entry name" value="Ketoacyl_synth_C"/>
</dbReference>
<dbReference type="InterPro" id="IPR020841">
    <property type="entry name" value="PKS_Beta-ketoAc_synthase_dom"/>
</dbReference>
<dbReference type="SMART" id="SM00827">
    <property type="entry name" value="PKS_AT"/>
    <property type="match status" value="2"/>
</dbReference>
<dbReference type="InterPro" id="IPR050091">
    <property type="entry name" value="PKS_NRPS_Biosynth_Enz"/>
</dbReference>
<dbReference type="Pfam" id="PF00550">
    <property type="entry name" value="PP-binding"/>
    <property type="match status" value="2"/>
</dbReference>
<evidence type="ECO:0000256" key="3">
    <source>
        <dbReference type="ARBA" id="ARBA00022553"/>
    </source>
</evidence>
<evidence type="ECO:0000313" key="14">
    <source>
        <dbReference type="Proteomes" id="UP001551011"/>
    </source>
</evidence>
<feature type="region of interest" description="Disordered" evidence="9">
    <location>
        <begin position="928"/>
        <end position="964"/>
    </location>
</feature>
<evidence type="ECO:0000256" key="5">
    <source>
        <dbReference type="ARBA" id="ARBA00023194"/>
    </source>
</evidence>
<dbReference type="Pfam" id="PF08659">
    <property type="entry name" value="KR"/>
    <property type="match status" value="1"/>
</dbReference>
<dbReference type="Gene3D" id="3.40.366.10">
    <property type="entry name" value="Malonyl-Coenzyme A Acyl Carrier Protein, domain 2"/>
    <property type="match status" value="2"/>
</dbReference>
<dbReference type="SUPFAM" id="SSF47336">
    <property type="entry name" value="ACP-like"/>
    <property type="match status" value="2"/>
</dbReference>
<organism evidence="13 14">
    <name type="scientific">Streptomyces flaveolus</name>
    <dbReference type="NCBI Taxonomy" id="67297"/>
    <lineage>
        <taxon>Bacteria</taxon>
        <taxon>Bacillati</taxon>
        <taxon>Actinomycetota</taxon>
        <taxon>Actinomycetes</taxon>
        <taxon>Kitasatosporales</taxon>
        <taxon>Streptomycetaceae</taxon>
        <taxon>Streptomyces</taxon>
    </lineage>
</organism>
<dbReference type="InterPro" id="IPR049551">
    <property type="entry name" value="PKS_DH_C"/>
</dbReference>
<dbReference type="RefSeq" id="WP_359260973.1">
    <property type="nucleotide sequence ID" value="NZ_JBFAEG010000045.1"/>
</dbReference>
<dbReference type="InterPro" id="IPR036736">
    <property type="entry name" value="ACP-like_sf"/>
</dbReference>
<keyword evidence="5" id="KW-0045">Antibiotic biosynthesis</keyword>
<dbReference type="PANTHER" id="PTHR43775:SF51">
    <property type="entry name" value="INACTIVE PHENOLPHTHIOCEROL SYNTHESIS POLYKETIDE SYNTHASE TYPE I PKS1-RELATED"/>
    <property type="match status" value="1"/>
</dbReference>
<dbReference type="InterPro" id="IPR001227">
    <property type="entry name" value="Ac_transferase_dom_sf"/>
</dbReference>
<dbReference type="InterPro" id="IPR013968">
    <property type="entry name" value="PKS_KR"/>
</dbReference>
<dbReference type="InterPro" id="IPR020806">
    <property type="entry name" value="PKS_PP-bd"/>
</dbReference>
<dbReference type="PROSITE" id="PS50075">
    <property type="entry name" value="CARRIER"/>
    <property type="match status" value="2"/>
</dbReference>
<dbReference type="EMBL" id="JBFAEG010000045">
    <property type="protein sequence ID" value="MEU5713123.1"/>
    <property type="molecule type" value="Genomic_DNA"/>
</dbReference>
<dbReference type="SUPFAM" id="SSF51735">
    <property type="entry name" value="NAD(P)-binding Rossmann-fold domains"/>
    <property type="match status" value="2"/>
</dbReference>
<keyword evidence="6" id="KW-0511">Multifunctional enzyme</keyword>
<dbReference type="CDD" id="cd08956">
    <property type="entry name" value="KR_3_FAS_SDR_x"/>
    <property type="match status" value="1"/>
</dbReference>
<dbReference type="Gene3D" id="3.30.70.3290">
    <property type="match status" value="2"/>
</dbReference>
<evidence type="ECO:0000256" key="9">
    <source>
        <dbReference type="SAM" id="MobiDB-lite"/>
    </source>
</evidence>
<comment type="pathway">
    <text evidence="1">Antibiotic biosynthesis.</text>
</comment>
<sequence length="3049" mass="314628">MRNDRFVPIAVVGLACRLPEAPDPGSFWDLLSRGEDAVGEAPAGRWSATAPARGAFLDEVDRFDAAFFGISPREAAAMDPQQRLLLELGWEALEEAGLVPGALAGSRTAVFASAIWDDYAALHHRRGEAAADRHAVTGLHRGILANRLSYVLGVTGPSLTVDTAQSSSLVAVHLAGESLRSGESDLAIVGAANLVLSPHSSADSARFGALSPDGRCFTFDARANGYVRGEGGVTVVLKTLDRARADGDRVHCVILGSAVNNDGASRGLTVPDRGAQEAVIREAHARAGTTAESVQYVELHGTGTPVGDPVEAAALGAALGAGRPAGAPLLVGSAKTNVGHLEGAAGLVGLLKTALAVSRRRLPASLNFRSPHPDIPLAELGLAVQTEDTAWPHDERPLIAGVSSFGMGGTNCHVVVGDLAAVADADATGAAEGSAAGPSRDRPTVRATGDAPPAGPDAEPGTAGPLADTTAPVADAPGPLPDPTATVADAAGPLPWLLSGRDAAALRAQAARLARHAVGSGAAAHPVDTAFALAATRTHFAERAVIVGDGQAGLLRGVEALAAGQEHPSVVRGTADAALRTAVLFTGQGSQYAGMGRELHAAEPVFADAFDTVCAALDAHLERPLREVVFGDDPALHETRWTQPALFALETALYRLATHWGLAPDCLAGHSVGELTAAHTAGVLSLEDAALLVTARGRLMQRAPAGGAMTAVEATEEEVLPLLTPAVALAAVNGPRAVVVSGDASEVERVAGHFAAQGRRTRRLTVSHAFHSPHMDPVLAEFREVAAGVEFRPASVPVVSNVTGDFATAQELASPDYWTRHIRAAVRFHDGIRAIGRGGPAVFLELGPDAVLTGMGRDSLDGGGHVLLAGLRRGRPERPALLTALAGAHVHGARIGWAEPLAALGGRAVPLPTYAFQRERHWIDVPVPDTGAPTGEADGPGGVSAEPITGEERNTGEDPAPEPPVLSRPALLDLVRTQVSIVLGHVTAGAVDAGRSFKELGFDSLAGVELRDRLRAATGLELPAGLVYNHPTPDAVAELLHDRLGRRPGGAAARRVRAAVAVDEPVAIIGMACRYPGGIASPEDLWHVVASGTDAIGPFPADRGWDLTALYDPDPATPGTTYVREGGFLEGAGDFDPALFGISPREAEAMDPQQRLLLETAWETFERAGIAPERLRGGGTGVFVGATNQDYGPRLHEAADGHDGHLLTGGTTSVASGRLAYTFGLQGPAVTVDTACSSSLVALHLAVQALRQGECELALAGGVTVMPTPGMFLEFSRQRGLAPDGRCKPFAAAADGTAWAEGVGLLLVERLGDARRNGHRVLAVVRGSAVGQDGASNGLTAPSGPAQERVIRQALAAAGCGPAEVDVMEAHGTGTRLGDPIEAEALIAVYGQDRPARQPLLLGSLKSNIGHAQAAAGVGGVIKMVQAMRHGTVPGTLHVDAPSPQVDWSARTVELVTRSTDWPDRGRPRRAAVSSFGISGTNAHVILEQAPDAPRPADTGTGTDSGTVPDTAGGERAVPGGSAVLLPLSAHTPEALSAQAARLKAYLEARPDADLGAVAVRLSASRARLEHRAVVVADDRDDAVGALAALAAGTDRSGLMRGRAVDAARTAFVFTGQGSQRAGMGRELYAAEPEFTAAFDAACAALDPHLERPLREVVLSGDDTLIHRTAYTQPALFALETALFHLLDHHGIRPDLLAGHSVGELAAAHVSGVLSLEDAAHLVAARGRLMQHATPGGAMTALEATEDEVRPLLTPGTALAAVNGPHSVVVSGDPTEIHRITAHFTTLGRRTRPLTVSHAFHSPHMDPILAEFHHIAADLTFHTPRIPIVSTLTGHLATPDQLTTPDYWTRHIRETVRYHHAVQTLRQEGATFVLELGPDAVLSALTPDAVPVLRRDRDERHTLHTALATAHAHGAALDWDALLPERAPADDLPTYAFQHRRYWIPTPTASPHGQGLGLDASGHALLGTSVERADDGGLLLTGSLSADGQPWLAGHRVLGRILLPSTAFVDLALAAGERAGTPRLEELTLETPLVLPESGQGSVHVQLTVGTPDEHGTRPLAVHARAADGGTWTRHAAGLLSPSSGPAVAAGAAWPPAGTEPVDVDALYGRLDALGFAYGPVFRGVRAAWRRGDDVYAELVLPETGADSSSGYGVHPALLDAALHPLVGRAERRGDGPELPFSWSGVELHATGATALRVHWSGRRLSAVDPAGRPVLSAEALALRPAGGQHLGGAGLPRVPYRIDWVPATVPAAAESEDAGGAAVTVVPSLGALPADGPVAGVVALSVPTGREAAGQALDAVRAWIADERYADARLLFVTRGARGDDPWAAAVWGLVRSAQSEHPDRFGLADLPPGHEPVSPGLLRSLAAAGRHEPQLAVGDDGGLLVPRLVRADAAGAGNEARPRVVGRAQPDAAPAAHAQSGPSRTDTGPTGGDRSGPRLADTTPTATDHHGPAPTDPVDDDRSPGARDDASVPGSRGGLGWGDRTVLVTGALGGLGRLLVRHLVTRHGVRHLLLLSRRGATAPGAAELADELAGAGGTVEFAACDAADRAALARVLDAIPADRPLGAVFHLAGVLDDGTVESLTGERLDAVLRPKADAALHLHELTAGRDLDAFVLFSSVTGVLGTAGQANYAAANAVLDALAQHRHARGLPATSLAWGLWDTGDGMAGELDDVERARWARSGLAPLSADTGLALLDAALDGRGGALVPVRLDHAALRERAAAGALPAPLRGLVRAPLPQAAAPGAAQGWAERTAVLEGPERQRAVAELVLGTVTAVLGHATSATVDGSRAFRDLGFDSLTGVELRNRLAAATGLRLPATVVFDHPSPQALTAYVLSLLPGGGGPVGGATTGPVPVSVTSVTDEPIAIVGMACRFPGGVTSPEELWDLVASGTDAIGPFPTDRGWDLSALYDPDPDHSGTSYAREGGFLYDAGDFDAEFFGISPREALAIDPQQRLLLETAWEAFERAGVDPASLRGSRTGVFAGAMYHDYVTGPAGVPKELEGYLLTGNTSSVVSGRVAYTFGLEGPAVTVDTACSSSLVALHLAA</sequence>
<dbReference type="PROSITE" id="PS00012">
    <property type="entry name" value="PHOSPHOPANTETHEINE"/>
    <property type="match status" value="2"/>
</dbReference>
<feature type="region of interest" description="N-terminal hotdog fold" evidence="8">
    <location>
        <begin position="1963"/>
        <end position="2087"/>
    </location>
</feature>
<dbReference type="CDD" id="cd00833">
    <property type="entry name" value="PKS"/>
    <property type="match status" value="3"/>
</dbReference>
<dbReference type="InterPro" id="IPR036291">
    <property type="entry name" value="NAD(P)-bd_dom_sf"/>
</dbReference>
<dbReference type="InterPro" id="IPR042104">
    <property type="entry name" value="PKS_dehydratase_sf"/>
</dbReference>
<feature type="region of interest" description="Disordered" evidence="9">
    <location>
        <begin position="2398"/>
        <end position="2482"/>
    </location>
</feature>
<gene>
    <name evidence="13" type="ORF">AB0H04_40985</name>
</gene>
<dbReference type="Gene3D" id="3.10.129.110">
    <property type="entry name" value="Polyketide synthase dehydratase"/>
    <property type="match status" value="1"/>
</dbReference>
<dbReference type="Pfam" id="PF00109">
    <property type="entry name" value="ketoacyl-synt"/>
    <property type="match status" value="3"/>
</dbReference>
<evidence type="ECO:0000256" key="7">
    <source>
        <dbReference type="ARBA" id="ARBA00023315"/>
    </source>
</evidence>
<dbReference type="InterPro" id="IPR016035">
    <property type="entry name" value="Acyl_Trfase/lysoPLipase"/>
</dbReference>
<dbReference type="SMART" id="SM01294">
    <property type="entry name" value="PKS_PP_betabranch"/>
    <property type="match status" value="2"/>
</dbReference>
<name>A0ABV3AME9_9ACTN</name>
<dbReference type="PANTHER" id="PTHR43775">
    <property type="entry name" value="FATTY ACID SYNTHASE"/>
    <property type="match status" value="1"/>
</dbReference>
<feature type="domain" description="Ketosynthase family 3 (KS3)" evidence="11">
    <location>
        <begin position="2865"/>
        <end position="3049"/>
    </location>
</feature>
<dbReference type="SMART" id="SM00823">
    <property type="entry name" value="PKS_PP"/>
    <property type="match status" value="2"/>
</dbReference>
<keyword evidence="4" id="KW-0808">Transferase</keyword>
<dbReference type="Gene3D" id="3.40.47.10">
    <property type="match status" value="3"/>
</dbReference>
<dbReference type="Proteomes" id="UP001551011">
    <property type="component" value="Unassembled WGS sequence"/>
</dbReference>
<keyword evidence="3" id="KW-0597">Phosphoprotein</keyword>
<dbReference type="InterPro" id="IPR049552">
    <property type="entry name" value="PKS_DH_N"/>
</dbReference>
<evidence type="ECO:0000256" key="1">
    <source>
        <dbReference type="ARBA" id="ARBA00004792"/>
    </source>
</evidence>
<dbReference type="PROSITE" id="PS52004">
    <property type="entry name" value="KS3_2"/>
    <property type="match status" value="3"/>
</dbReference>
<keyword evidence="2" id="KW-0596">Phosphopantetheine</keyword>
<dbReference type="PROSITE" id="PS52019">
    <property type="entry name" value="PKS_MFAS_DH"/>
    <property type="match status" value="1"/>
</dbReference>
<dbReference type="PROSITE" id="PS00606">
    <property type="entry name" value="KS3_1"/>
    <property type="match status" value="2"/>
</dbReference>
<dbReference type="InterPro" id="IPR014030">
    <property type="entry name" value="Ketoacyl_synth_N"/>
</dbReference>